<feature type="compositionally biased region" description="Basic residues" evidence="1">
    <location>
        <begin position="82"/>
        <end position="91"/>
    </location>
</feature>
<sequence length="124" mass="13600">MASAQCYKPASESCQQKNSLGQKVTDIASSVVKHHGPTPNHCHSKTQVQSYPNNTTTNTQTHSYSQTHTIDPPATTSPCQGKARRTHKRNLFQKIKDGLSGHSSDSSSSSESDNDNEKCEKRKN</sequence>
<evidence type="ECO:0000313" key="3">
    <source>
        <dbReference type="Proteomes" id="UP001163823"/>
    </source>
</evidence>
<dbReference type="KEGG" id="qsa:O6P43_017152"/>
<proteinExistence type="predicted"/>
<organism evidence="2 3">
    <name type="scientific">Quillaja saponaria</name>
    <name type="common">Soap bark tree</name>
    <dbReference type="NCBI Taxonomy" id="32244"/>
    <lineage>
        <taxon>Eukaryota</taxon>
        <taxon>Viridiplantae</taxon>
        <taxon>Streptophyta</taxon>
        <taxon>Embryophyta</taxon>
        <taxon>Tracheophyta</taxon>
        <taxon>Spermatophyta</taxon>
        <taxon>Magnoliopsida</taxon>
        <taxon>eudicotyledons</taxon>
        <taxon>Gunneridae</taxon>
        <taxon>Pentapetalae</taxon>
        <taxon>rosids</taxon>
        <taxon>fabids</taxon>
        <taxon>Fabales</taxon>
        <taxon>Quillajaceae</taxon>
        <taxon>Quillaja</taxon>
    </lineage>
</organism>
<feature type="compositionally biased region" description="Polar residues" evidence="1">
    <location>
        <begin position="45"/>
        <end position="79"/>
    </location>
</feature>
<reference evidence="2" key="1">
    <citation type="journal article" date="2023" name="Science">
        <title>Elucidation of the pathway for biosynthesis of saponin adjuvants from the soapbark tree.</title>
        <authorList>
            <person name="Reed J."/>
            <person name="Orme A."/>
            <person name="El-Demerdash A."/>
            <person name="Owen C."/>
            <person name="Martin L.B.B."/>
            <person name="Misra R.C."/>
            <person name="Kikuchi S."/>
            <person name="Rejzek M."/>
            <person name="Martin A.C."/>
            <person name="Harkess A."/>
            <person name="Leebens-Mack J."/>
            <person name="Louveau T."/>
            <person name="Stephenson M.J."/>
            <person name="Osbourn A."/>
        </authorList>
    </citation>
    <scope>NUCLEOTIDE SEQUENCE</scope>
    <source>
        <strain evidence="2">S10</strain>
    </source>
</reference>
<dbReference type="AlphaFoldDB" id="A0AAD7LPK5"/>
<evidence type="ECO:0000313" key="2">
    <source>
        <dbReference type="EMBL" id="KAJ7961853.1"/>
    </source>
</evidence>
<accession>A0AAD7LPK5</accession>
<dbReference type="Proteomes" id="UP001163823">
    <property type="component" value="Chromosome 7"/>
</dbReference>
<keyword evidence="3" id="KW-1185">Reference proteome</keyword>
<protein>
    <submittedName>
        <fullName evidence="2">Cold-shock protein</fullName>
    </submittedName>
</protein>
<feature type="region of interest" description="Disordered" evidence="1">
    <location>
        <begin position="32"/>
        <end position="124"/>
    </location>
</feature>
<evidence type="ECO:0000256" key="1">
    <source>
        <dbReference type="SAM" id="MobiDB-lite"/>
    </source>
</evidence>
<feature type="region of interest" description="Disordered" evidence="1">
    <location>
        <begin position="1"/>
        <end position="20"/>
    </location>
</feature>
<name>A0AAD7LPK5_QUISA</name>
<feature type="compositionally biased region" description="Basic and acidic residues" evidence="1">
    <location>
        <begin position="115"/>
        <end position="124"/>
    </location>
</feature>
<gene>
    <name evidence="2" type="ORF">O6P43_017152</name>
</gene>
<dbReference type="EMBL" id="JARAOO010000007">
    <property type="protein sequence ID" value="KAJ7961853.1"/>
    <property type="molecule type" value="Genomic_DNA"/>
</dbReference>
<comment type="caution">
    <text evidence="2">The sequence shown here is derived from an EMBL/GenBank/DDBJ whole genome shotgun (WGS) entry which is preliminary data.</text>
</comment>